<evidence type="ECO:0000259" key="1">
    <source>
        <dbReference type="PROSITE" id="PS50967"/>
    </source>
</evidence>
<dbReference type="InterPro" id="IPR010997">
    <property type="entry name" value="HRDC-like_sf"/>
</dbReference>
<dbReference type="PROSITE" id="PS50967">
    <property type="entry name" value="HRDC"/>
    <property type="match status" value="1"/>
</dbReference>
<accession>A0A2W4SEJ9</accession>
<name>A0A2W4SEJ9_9GAMM</name>
<feature type="domain" description="HRDC" evidence="1">
    <location>
        <begin position="82"/>
        <end position="162"/>
    </location>
</feature>
<dbReference type="AlphaFoldDB" id="A0A2W4SEJ9"/>
<evidence type="ECO:0000313" key="3">
    <source>
        <dbReference type="Proteomes" id="UP000249396"/>
    </source>
</evidence>
<reference evidence="2 3" key="1">
    <citation type="journal article" date="2018" name="Aquat. Microb. Ecol.">
        <title>Gammaproteobacterial methanotrophs dominate.</title>
        <authorList>
            <person name="Rissanen A.J."/>
            <person name="Saarenheimo J."/>
            <person name="Tiirola M."/>
            <person name="Peura S."/>
            <person name="Aalto S.L."/>
            <person name="Karvinen A."/>
            <person name="Nykanen H."/>
        </authorList>
    </citation>
    <scope>NUCLEOTIDE SEQUENCE [LARGE SCALE GENOMIC DNA]</scope>
    <source>
        <strain evidence="2">AMbin10</strain>
    </source>
</reference>
<dbReference type="GO" id="GO:0003676">
    <property type="term" value="F:nucleic acid binding"/>
    <property type="evidence" value="ECO:0007669"/>
    <property type="project" value="InterPro"/>
</dbReference>
<dbReference type="Pfam" id="PF00570">
    <property type="entry name" value="HRDC"/>
    <property type="match status" value="1"/>
</dbReference>
<dbReference type="InterPro" id="IPR044876">
    <property type="entry name" value="HRDC_dom_sf"/>
</dbReference>
<dbReference type="GO" id="GO:0000166">
    <property type="term" value="F:nucleotide binding"/>
    <property type="evidence" value="ECO:0007669"/>
    <property type="project" value="InterPro"/>
</dbReference>
<dbReference type="Proteomes" id="UP000249396">
    <property type="component" value="Unassembled WGS sequence"/>
</dbReference>
<dbReference type="SMART" id="SM00341">
    <property type="entry name" value="HRDC"/>
    <property type="match status" value="1"/>
</dbReference>
<dbReference type="Gene3D" id="1.10.150.80">
    <property type="entry name" value="HRDC domain"/>
    <property type="match status" value="1"/>
</dbReference>
<dbReference type="SUPFAM" id="SSF47819">
    <property type="entry name" value="HRDC-like"/>
    <property type="match status" value="1"/>
</dbReference>
<gene>
    <name evidence="2" type="ORF">DM484_25055</name>
</gene>
<organism evidence="2 3">
    <name type="scientific">Candidatus Methylumidiphilus alinenensis</name>
    <dbReference type="NCBI Taxonomy" id="2202197"/>
    <lineage>
        <taxon>Bacteria</taxon>
        <taxon>Pseudomonadati</taxon>
        <taxon>Pseudomonadota</taxon>
        <taxon>Gammaproteobacteria</taxon>
        <taxon>Methylococcales</taxon>
        <taxon>Candidatus Methylumidiphilus</taxon>
    </lineage>
</organism>
<protein>
    <submittedName>
        <fullName evidence="2">HRDC domain protein</fullName>
    </submittedName>
</protein>
<proteinExistence type="predicted"/>
<comment type="caution">
    <text evidence="2">The sequence shown here is derived from an EMBL/GenBank/DDBJ whole genome shotgun (WGS) entry which is preliminary data.</text>
</comment>
<evidence type="ECO:0000313" key="2">
    <source>
        <dbReference type="EMBL" id="PZN72044.1"/>
    </source>
</evidence>
<dbReference type="EMBL" id="QJPH01000501">
    <property type="protein sequence ID" value="PZN72044.1"/>
    <property type="molecule type" value="Genomic_DNA"/>
</dbReference>
<dbReference type="InterPro" id="IPR002121">
    <property type="entry name" value="HRDC_dom"/>
</dbReference>
<sequence length="185" mass="20624">MFCRIITLRFNPVLDGFDDQPLRELLAHWEVISINDHFFEQQGIAYLSLVICYRPAPLSPPSPNPMHGEKATKDESWRELLTPDEWPLFNSLRDWRSGRSKDEGVPPYVICNNRQLAEIVKARPQSLAALRIIDGFGDAKIKKYGRAMLAVLGVPVAQTDVYQPSAASETLNASTLGSGGSDGKR</sequence>